<proteinExistence type="inferred from homology"/>
<feature type="domain" description="ABC transporter" evidence="11">
    <location>
        <begin position="6"/>
        <end position="241"/>
    </location>
</feature>
<keyword evidence="10" id="KW-0472">Membrane</keyword>
<dbReference type="EMBL" id="JAGWCR010000011">
    <property type="protein sequence ID" value="MBS3651020.1"/>
    <property type="molecule type" value="Genomic_DNA"/>
</dbReference>
<evidence type="ECO:0000313" key="12">
    <source>
        <dbReference type="EMBL" id="MBS3651020.1"/>
    </source>
</evidence>
<dbReference type="GO" id="GO:0016887">
    <property type="term" value="F:ATP hydrolysis activity"/>
    <property type="evidence" value="ECO:0007669"/>
    <property type="project" value="InterPro"/>
</dbReference>
<evidence type="ECO:0000313" key="13">
    <source>
        <dbReference type="Proteomes" id="UP000680348"/>
    </source>
</evidence>
<evidence type="ECO:0000256" key="8">
    <source>
        <dbReference type="ARBA" id="ARBA00022840"/>
    </source>
</evidence>
<evidence type="ECO:0000256" key="3">
    <source>
        <dbReference type="ARBA" id="ARBA00022448"/>
    </source>
</evidence>
<dbReference type="PANTHER" id="PTHR43790">
    <property type="entry name" value="CARBOHYDRATE TRANSPORT ATP-BINDING PROTEIN MG119-RELATED"/>
    <property type="match status" value="1"/>
</dbReference>
<dbReference type="SMART" id="SM00382">
    <property type="entry name" value="AAA"/>
    <property type="match status" value="2"/>
</dbReference>
<dbReference type="Proteomes" id="UP000680348">
    <property type="component" value="Unassembled WGS sequence"/>
</dbReference>
<dbReference type="GO" id="GO:0005886">
    <property type="term" value="C:plasma membrane"/>
    <property type="evidence" value="ECO:0007669"/>
    <property type="project" value="UniProtKB-SubCell"/>
</dbReference>
<reference evidence="12" key="1">
    <citation type="submission" date="2021-04" db="EMBL/GenBank/DDBJ databases">
        <title>Pseudaminobacter soli sp. nov., isolated from paddy soil contaminated by heavy metals.</title>
        <authorList>
            <person name="Zhang K."/>
        </authorList>
    </citation>
    <scope>NUCLEOTIDE SEQUENCE</scope>
    <source>
        <strain evidence="12">19-2017</strain>
    </source>
</reference>
<evidence type="ECO:0000256" key="4">
    <source>
        <dbReference type="ARBA" id="ARBA00022475"/>
    </source>
</evidence>
<name>A0A942IA59_9HYPH</name>
<keyword evidence="8 12" id="KW-0067">ATP-binding</keyword>
<dbReference type="CDD" id="cd03215">
    <property type="entry name" value="ABC_Carb_Monos_II"/>
    <property type="match status" value="1"/>
</dbReference>
<evidence type="ECO:0000256" key="9">
    <source>
        <dbReference type="ARBA" id="ARBA00022967"/>
    </source>
</evidence>
<dbReference type="InterPro" id="IPR003439">
    <property type="entry name" value="ABC_transporter-like_ATP-bd"/>
</dbReference>
<dbReference type="RefSeq" id="WP_188256565.1">
    <property type="nucleotide sequence ID" value="NZ_JABVCF010000011.1"/>
</dbReference>
<keyword evidence="4" id="KW-1003">Cell membrane</keyword>
<evidence type="ECO:0000259" key="11">
    <source>
        <dbReference type="PROSITE" id="PS50893"/>
    </source>
</evidence>
<dbReference type="InterPro" id="IPR027417">
    <property type="entry name" value="P-loop_NTPase"/>
</dbReference>
<comment type="similarity">
    <text evidence="2">Belongs to the ABC transporter superfamily.</text>
</comment>
<dbReference type="InterPro" id="IPR050107">
    <property type="entry name" value="ABC_carbohydrate_import_ATPase"/>
</dbReference>
<keyword evidence="3" id="KW-0813">Transport</keyword>
<comment type="subcellular location">
    <subcellularLocation>
        <location evidence="1">Cell membrane</location>
        <topology evidence="1">Peripheral membrane protein</topology>
    </subcellularLocation>
</comment>
<keyword evidence="7" id="KW-0547">Nucleotide-binding</keyword>
<dbReference type="PROSITE" id="PS00211">
    <property type="entry name" value="ABC_TRANSPORTER_1"/>
    <property type="match status" value="1"/>
</dbReference>
<dbReference type="PANTHER" id="PTHR43790:SF9">
    <property type="entry name" value="GALACTOFURANOSE TRANSPORTER ATP-BINDING PROTEIN YTFR"/>
    <property type="match status" value="1"/>
</dbReference>
<dbReference type="FunFam" id="3.40.50.300:FF:000127">
    <property type="entry name" value="Ribose import ATP-binding protein RbsA"/>
    <property type="match status" value="1"/>
</dbReference>
<protein>
    <submittedName>
        <fullName evidence="12">ABC transporter ATP-binding protein</fullName>
    </submittedName>
</protein>
<dbReference type="InterPro" id="IPR017871">
    <property type="entry name" value="ABC_transporter-like_CS"/>
</dbReference>
<dbReference type="AlphaFoldDB" id="A0A942IA59"/>
<comment type="caution">
    <text evidence="12">The sequence shown here is derived from an EMBL/GenBank/DDBJ whole genome shotgun (WGS) entry which is preliminary data.</text>
</comment>
<dbReference type="InterPro" id="IPR003593">
    <property type="entry name" value="AAA+_ATPase"/>
</dbReference>
<dbReference type="PROSITE" id="PS50893">
    <property type="entry name" value="ABC_TRANSPORTER_2"/>
    <property type="match status" value="2"/>
</dbReference>
<gene>
    <name evidence="12" type="ORF">KEU06_20630</name>
</gene>
<dbReference type="GO" id="GO:0005524">
    <property type="term" value="F:ATP binding"/>
    <property type="evidence" value="ECO:0007669"/>
    <property type="project" value="UniProtKB-KW"/>
</dbReference>
<keyword evidence="6" id="KW-0677">Repeat</keyword>
<keyword evidence="5" id="KW-0762">Sugar transport</keyword>
<evidence type="ECO:0000256" key="2">
    <source>
        <dbReference type="ARBA" id="ARBA00005417"/>
    </source>
</evidence>
<sequence length="515" mass="55731">MPTPIIQLIGVTKRFGSFVANQAIDLTIEAGSIHAIVGENGAGKSTLMKTLAGLHMPEEGRILLRGEEVMLRNPEAAMRHGIGMVHQHFSLIDSLTVTENVVLSNPPQRAGLFLKRDAERQVKELAEKYGLAVDPRRRILECRVGVQQRAEILKALYRNPEVLILDEPTAVLTPQEATTLMENLRTLRDRGKTIIFITHKLQEVMSIADRVTVMRAGRVVMETETARTSPNALAVAMVGHELFAKPRQVQREVGQTLVELDGVSCYSDGLGSTRLDNVSMSLRIGEVLGVAGVEGNGQSELVEIITGLRHPSAGALRIKGVNVGRSSSPAEMRRLGVAHVPENRISTGLATTASLLDNLVMGAHRSAPVSRGVWIDQGAARNRAKTLIREFDVRPGDIDADAESLSGGNMQKAIVARELSGDPEIIVVAHPTRGVDIGAAEFIYDQLLSRRQKAGVLLVSSDLDEILRLSDRIVVMYQGRVMVEALPEDLTAETLGLLMAGMQAGKGAPRVGDKA</sequence>
<feature type="domain" description="ABC transporter" evidence="11">
    <location>
        <begin position="258"/>
        <end position="503"/>
    </location>
</feature>
<evidence type="ECO:0000256" key="6">
    <source>
        <dbReference type="ARBA" id="ARBA00022737"/>
    </source>
</evidence>
<dbReference type="SUPFAM" id="SSF52540">
    <property type="entry name" value="P-loop containing nucleoside triphosphate hydrolases"/>
    <property type="match status" value="2"/>
</dbReference>
<evidence type="ECO:0000256" key="7">
    <source>
        <dbReference type="ARBA" id="ARBA00022741"/>
    </source>
</evidence>
<evidence type="ECO:0000256" key="10">
    <source>
        <dbReference type="ARBA" id="ARBA00023136"/>
    </source>
</evidence>
<evidence type="ECO:0000256" key="1">
    <source>
        <dbReference type="ARBA" id="ARBA00004202"/>
    </source>
</evidence>
<accession>A0A942IA59</accession>
<organism evidence="12 13">
    <name type="scientific">Pseudaminobacter soli</name>
    <name type="common">ex Zhang et al. 2022</name>
    <dbReference type="NCBI Taxonomy" id="2831468"/>
    <lineage>
        <taxon>Bacteria</taxon>
        <taxon>Pseudomonadati</taxon>
        <taxon>Pseudomonadota</taxon>
        <taxon>Alphaproteobacteria</taxon>
        <taxon>Hyphomicrobiales</taxon>
        <taxon>Phyllobacteriaceae</taxon>
        <taxon>Pseudaminobacter</taxon>
    </lineage>
</organism>
<dbReference type="CDD" id="cd03216">
    <property type="entry name" value="ABC_Carb_Monos_I"/>
    <property type="match status" value="1"/>
</dbReference>
<keyword evidence="13" id="KW-1185">Reference proteome</keyword>
<dbReference type="Pfam" id="PF00005">
    <property type="entry name" value="ABC_tran"/>
    <property type="match status" value="2"/>
</dbReference>
<keyword evidence="9" id="KW-1278">Translocase</keyword>
<dbReference type="Gene3D" id="3.40.50.300">
    <property type="entry name" value="P-loop containing nucleotide triphosphate hydrolases"/>
    <property type="match status" value="2"/>
</dbReference>
<evidence type="ECO:0000256" key="5">
    <source>
        <dbReference type="ARBA" id="ARBA00022597"/>
    </source>
</evidence>